<evidence type="ECO:0000313" key="2">
    <source>
        <dbReference type="EMBL" id="QEH94076.1"/>
    </source>
</evidence>
<proteinExistence type="predicted"/>
<evidence type="ECO:0008006" key="4">
    <source>
        <dbReference type="Google" id="ProtNLM"/>
    </source>
</evidence>
<feature type="compositionally biased region" description="Low complexity" evidence="1">
    <location>
        <begin position="44"/>
        <end position="60"/>
    </location>
</feature>
<keyword evidence="3" id="KW-1185">Reference proteome</keyword>
<sequence>MWPRANLRRWGRIRVEDLELYGERVLHVERQQFVRQPILVGKPSSEGTSSSGSAASENSGLTGARPDAPETIKVPSSEVLKSAKVVMAGGYKASKDSGYAKLYSVWKVDGTGPGEATIQYELLDSAGKVLETTEDKINVGSGTGMTKVSNKISKAPAGAKKVRMKITKVTEDENSHDISVSNVKVTKDGHEGRWPLITGTFKAPEDIGPVSFSAVCHDSTGRVVVGNGLPTVTGAKSGDFRVKLGAAPEHWEPSSCFVGQTG</sequence>
<reference evidence="2 3" key="1">
    <citation type="submission" date="2019-08" db="EMBL/GenBank/DDBJ databases">
        <title>Dermacoccus abyssi strain HZAU 226, whole genome Nanopore sequencing project.</title>
        <authorList>
            <person name="Guo A."/>
            <person name="Zhang X."/>
            <person name="Ruan Y."/>
            <person name="Liu W."/>
            <person name="Chen Q."/>
            <person name="Gu L."/>
        </authorList>
    </citation>
    <scope>NUCLEOTIDE SEQUENCE [LARGE SCALE GENOMIC DNA]</scope>
    <source>
        <strain evidence="2 3">HZAU 226</strain>
    </source>
</reference>
<dbReference type="EMBL" id="CP043031">
    <property type="protein sequence ID" value="QEH94076.1"/>
    <property type="molecule type" value="Genomic_DNA"/>
</dbReference>
<gene>
    <name evidence="2" type="ORF">FV141_11455</name>
</gene>
<dbReference type="Proteomes" id="UP000323565">
    <property type="component" value="Chromosome"/>
</dbReference>
<evidence type="ECO:0000313" key="3">
    <source>
        <dbReference type="Proteomes" id="UP000323565"/>
    </source>
</evidence>
<protein>
    <recommendedName>
        <fullName evidence="4">G5 domain-containing protein</fullName>
    </recommendedName>
</protein>
<organism evidence="2 3">
    <name type="scientific">Dermacoccus abyssi</name>
    <dbReference type="NCBI Taxonomy" id="322596"/>
    <lineage>
        <taxon>Bacteria</taxon>
        <taxon>Bacillati</taxon>
        <taxon>Actinomycetota</taxon>
        <taxon>Actinomycetes</taxon>
        <taxon>Micrococcales</taxon>
        <taxon>Dermacoccaceae</taxon>
        <taxon>Dermacoccus</taxon>
    </lineage>
</organism>
<name>A0ABX5ZAR7_9MICO</name>
<feature type="region of interest" description="Disordered" evidence="1">
    <location>
        <begin position="39"/>
        <end position="72"/>
    </location>
</feature>
<evidence type="ECO:0000256" key="1">
    <source>
        <dbReference type="SAM" id="MobiDB-lite"/>
    </source>
</evidence>
<accession>A0ABX5ZAR7</accession>